<evidence type="ECO:0000313" key="2">
    <source>
        <dbReference type="Proteomes" id="UP000234681"/>
    </source>
</evidence>
<organism evidence="1 2">
    <name type="scientific">Rattus norvegicus</name>
    <name type="common">Rat</name>
    <dbReference type="NCBI Taxonomy" id="10116"/>
    <lineage>
        <taxon>Eukaryota</taxon>
        <taxon>Metazoa</taxon>
        <taxon>Chordata</taxon>
        <taxon>Craniata</taxon>
        <taxon>Vertebrata</taxon>
        <taxon>Euteleostomi</taxon>
        <taxon>Mammalia</taxon>
        <taxon>Eutheria</taxon>
        <taxon>Euarchontoglires</taxon>
        <taxon>Glires</taxon>
        <taxon>Rodentia</taxon>
        <taxon>Myomorpha</taxon>
        <taxon>Muroidea</taxon>
        <taxon>Muridae</taxon>
        <taxon>Murinae</taxon>
        <taxon>Rattus</taxon>
    </lineage>
</organism>
<protein>
    <submittedName>
        <fullName evidence="1">RCG41387</fullName>
    </submittedName>
</protein>
<dbReference type="Proteomes" id="UP000234681">
    <property type="component" value="Chromosome 2"/>
</dbReference>
<gene>
    <name evidence="1" type="ORF">rCG_41387</name>
</gene>
<reference evidence="2" key="1">
    <citation type="submission" date="2005-09" db="EMBL/GenBank/DDBJ databases">
        <authorList>
            <person name="Mural R.J."/>
            <person name="Li P.W."/>
            <person name="Adams M.D."/>
            <person name="Amanatides P.G."/>
            <person name="Baden-Tillson H."/>
            <person name="Barnstead M."/>
            <person name="Chin S.H."/>
            <person name="Dew I."/>
            <person name="Evans C.A."/>
            <person name="Ferriera S."/>
            <person name="Flanigan M."/>
            <person name="Fosler C."/>
            <person name="Glodek A."/>
            <person name="Gu Z."/>
            <person name="Holt R.A."/>
            <person name="Jennings D."/>
            <person name="Kraft C.L."/>
            <person name="Lu F."/>
            <person name="Nguyen T."/>
            <person name="Nusskern D.R."/>
            <person name="Pfannkoch C.M."/>
            <person name="Sitter C."/>
            <person name="Sutton G.G."/>
            <person name="Venter J.C."/>
            <person name="Wang Z."/>
            <person name="Woodage T."/>
            <person name="Zheng X.H."/>
            <person name="Zhong F."/>
        </authorList>
    </citation>
    <scope>NUCLEOTIDE SEQUENCE [LARGE SCALE GENOMIC DNA]</scope>
    <source>
        <strain>BN</strain>
        <strain evidence="2">Sprague-Dawley</strain>
    </source>
</reference>
<accession>A6IHR9</accession>
<sequence>MFKERSDMSEERDYINKIVRRNIQPKKMSLPQTSVDSFCIIILTLAADKPRNEIGQDVPSVSIATEDTAETAKEARGRANRK</sequence>
<dbReference type="EMBL" id="CH473961">
    <property type="protein sequence ID" value="EDM01217.1"/>
    <property type="molecule type" value="Genomic_DNA"/>
</dbReference>
<proteinExistence type="predicted"/>
<dbReference type="AlphaFoldDB" id="A6IHR9"/>
<evidence type="ECO:0000313" key="1">
    <source>
        <dbReference type="EMBL" id="EDM01217.1"/>
    </source>
</evidence>
<name>A6IHR9_RAT</name>